<dbReference type="AlphaFoldDB" id="A0A3P1XMD9"/>
<dbReference type="OrthoDB" id="9764375at2"/>
<comment type="caution">
    <text evidence="2">The sequence shown here is derived from an EMBL/GenBank/DDBJ whole genome shotgun (WGS) entry which is preliminary data.</text>
</comment>
<gene>
    <name evidence="2" type="ORF">EII40_08505</name>
</gene>
<dbReference type="Pfam" id="PF13472">
    <property type="entry name" value="Lipase_GDSL_2"/>
    <property type="match status" value="1"/>
</dbReference>
<protein>
    <recommendedName>
        <fullName evidence="1">SGNH hydrolase-type esterase domain-containing protein</fullName>
    </recommendedName>
</protein>
<dbReference type="Gene3D" id="2.60.120.1360">
    <property type="match status" value="1"/>
</dbReference>
<accession>A0A3P1XMD9</accession>
<reference evidence="2 3" key="1">
    <citation type="submission" date="2018-11" db="EMBL/GenBank/DDBJ databases">
        <title>Genomes From Bacteria Associated with the Canine Oral Cavity: a Test Case for Automated Genome-Based Taxonomic Assignment.</title>
        <authorList>
            <person name="Coil D.A."/>
            <person name="Jospin G."/>
            <person name="Darling A.E."/>
            <person name="Wallis C."/>
            <person name="Davis I.J."/>
            <person name="Harris S."/>
            <person name="Eisen J.A."/>
            <person name="Holcombe L.J."/>
            <person name="O'Flynn C."/>
        </authorList>
    </citation>
    <scope>NUCLEOTIDE SEQUENCE [LARGE SCALE GENOMIC DNA]</scope>
    <source>
        <strain evidence="2 3">OH2617_COT-023</strain>
    </source>
</reference>
<dbReference type="InterPro" id="IPR051532">
    <property type="entry name" value="Ester_Hydrolysis_Enzymes"/>
</dbReference>
<dbReference type="Proteomes" id="UP000278609">
    <property type="component" value="Unassembled WGS sequence"/>
</dbReference>
<name>A0A3P1XMD9_TANFO</name>
<dbReference type="InterPro" id="IPR013830">
    <property type="entry name" value="SGNH_hydro"/>
</dbReference>
<proteinExistence type="predicted"/>
<evidence type="ECO:0000313" key="2">
    <source>
        <dbReference type="EMBL" id="RRD59944.1"/>
    </source>
</evidence>
<dbReference type="Gene3D" id="3.40.50.1110">
    <property type="entry name" value="SGNH hydrolase"/>
    <property type="match status" value="1"/>
</dbReference>
<dbReference type="PANTHER" id="PTHR30383">
    <property type="entry name" value="THIOESTERASE 1/PROTEASE 1/LYSOPHOSPHOLIPASE L1"/>
    <property type="match status" value="1"/>
</dbReference>
<dbReference type="SUPFAM" id="SSF52266">
    <property type="entry name" value="SGNH hydrolase"/>
    <property type="match status" value="1"/>
</dbReference>
<evidence type="ECO:0000259" key="1">
    <source>
        <dbReference type="Pfam" id="PF13472"/>
    </source>
</evidence>
<dbReference type="GO" id="GO:0016788">
    <property type="term" value="F:hydrolase activity, acting on ester bonds"/>
    <property type="evidence" value="ECO:0007669"/>
    <property type="project" value="UniProtKB-ARBA"/>
</dbReference>
<dbReference type="InterPro" id="IPR036514">
    <property type="entry name" value="SGNH_hydro_sf"/>
</dbReference>
<dbReference type="EMBL" id="RQYS01000033">
    <property type="protein sequence ID" value="RRD59944.1"/>
    <property type="molecule type" value="Genomic_DNA"/>
</dbReference>
<dbReference type="PANTHER" id="PTHR30383:SF29">
    <property type="entry name" value="SGNH HYDROLASE-TYPE ESTERASE DOMAIN-CONTAINING PROTEIN"/>
    <property type="match status" value="1"/>
</dbReference>
<feature type="domain" description="SGNH hydrolase-type esterase" evidence="1">
    <location>
        <begin position="286"/>
        <end position="438"/>
    </location>
</feature>
<sequence>MKWIRKHIEWGGLFVFMAALTVGLISARMKPEPEENQPIPLLLPELTEDVRTPRAPLTDDLRSNLSFVVDSLCRITDPARSLDSFLEELNQLIAGKDTTIQIVHLGDSHVQAGFYSGEAMRLLQGAFGNAGRGWIAPYKLARDNEPTDYFITSSKVKNWAVGRCTRRTSDSAWGPGGIGIQADVPGVDFTISIAPNNGAGYEFNQVILYRNEHALPMLPVGEDEQVEAVWAKEPYSPGVMVDTFKLPAKAGELQLYTASQGRLTPARLSSLRNCYYGFVLTNGQPGILYHSIGQNGAMFVNYTNEEYIRQLSLLDPSLLIVTLGTNETFGANFSTSEFLSQIDRFVRLVKAHLPFTALVLSTPAESFRSVRVRRGKRSYKRNENVDLAARAIKEYARREGIACFDLYGMTGGANSCEHWLSSDYLGRDRIHFNVAGYQEQGKLLYKALVRSELDYQKRKSL</sequence>
<organism evidence="2 3">
    <name type="scientific">Tannerella forsythia</name>
    <name type="common">Bacteroides forsythus</name>
    <dbReference type="NCBI Taxonomy" id="28112"/>
    <lineage>
        <taxon>Bacteria</taxon>
        <taxon>Pseudomonadati</taxon>
        <taxon>Bacteroidota</taxon>
        <taxon>Bacteroidia</taxon>
        <taxon>Bacteroidales</taxon>
        <taxon>Tannerellaceae</taxon>
        <taxon>Tannerella</taxon>
    </lineage>
</organism>
<evidence type="ECO:0000313" key="3">
    <source>
        <dbReference type="Proteomes" id="UP000278609"/>
    </source>
</evidence>